<dbReference type="EMBL" id="BARS01004206">
    <property type="protein sequence ID" value="GAF74615.1"/>
    <property type="molecule type" value="Genomic_DNA"/>
</dbReference>
<gene>
    <name evidence="1" type="ORF">S01H1_08195</name>
</gene>
<accession>X0TEY8</accession>
<feature type="non-terminal residue" evidence="1">
    <location>
        <position position="1"/>
    </location>
</feature>
<proteinExistence type="predicted"/>
<evidence type="ECO:0000313" key="1">
    <source>
        <dbReference type="EMBL" id="GAF74615.1"/>
    </source>
</evidence>
<organism evidence="1">
    <name type="scientific">marine sediment metagenome</name>
    <dbReference type="NCBI Taxonomy" id="412755"/>
    <lineage>
        <taxon>unclassified sequences</taxon>
        <taxon>metagenomes</taxon>
        <taxon>ecological metagenomes</taxon>
    </lineage>
</organism>
<reference evidence="1" key="1">
    <citation type="journal article" date="2014" name="Front. Microbiol.">
        <title>High frequency of phylogenetically diverse reductive dehalogenase-homologous genes in deep subseafloor sedimentary metagenomes.</title>
        <authorList>
            <person name="Kawai M."/>
            <person name="Futagami T."/>
            <person name="Toyoda A."/>
            <person name="Takaki Y."/>
            <person name="Nishi S."/>
            <person name="Hori S."/>
            <person name="Arai W."/>
            <person name="Tsubouchi T."/>
            <person name="Morono Y."/>
            <person name="Uchiyama I."/>
            <person name="Ito T."/>
            <person name="Fujiyama A."/>
            <person name="Inagaki F."/>
            <person name="Takami H."/>
        </authorList>
    </citation>
    <scope>NUCLEOTIDE SEQUENCE</scope>
    <source>
        <strain evidence="1">Expedition CK06-06</strain>
    </source>
</reference>
<name>X0TEY8_9ZZZZ</name>
<protein>
    <submittedName>
        <fullName evidence="1">Uncharacterized protein</fullName>
    </submittedName>
</protein>
<sequence length="61" mass="7190">TWSGKIWYYELYDSDLDKQYGFLSLHEEEETPEADEFIKNVRVGKININGFSLRAGIRISF</sequence>
<comment type="caution">
    <text evidence="1">The sequence shown here is derived from an EMBL/GenBank/DDBJ whole genome shotgun (WGS) entry which is preliminary data.</text>
</comment>
<dbReference type="AlphaFoldDB" id="X0TEY8"/>